<name>A0A839T0N9_9PROT</name>
<proteinExistence type="predicted"/>
<organism evidence="1 2">
    <name type="scientific">Limibacillus halophilus</name>
    <dbReference type="NCBI Taxonomy" id="1579333"/>
    <lineage>
        <taxon>Bacteria</taxon>
        <taxon>Pseudomonadati</taxon>
        <taxon>Pseudomonadota</taxon>
        <taxon>Alphaproteobacteria</taxon>
        <taxon>Rhodospirillales</taxon>
        <taxon>Rhodovibrionaceae</taxon>
        <taxon>Limibacillus</taxon>
    </lineage>
</organism>
<gene>
    <name evidence="1" type="ORF">FHR98_003023</name>
</gene>
<dbReference type="EMBL" id="JACHXA010000010">
    <property type="protein sequence ID" value="MBB3066713.1"/>
    <property type="molecule type" value="Genomic_DNA"/>
</dbReference>
<dbReference type="AlphaFoldDB" id="A0A839T0N9"/>
<evidence type="ECO:0000313" key="1">
    <source>
        <dbReference type="EMBL" id="MBB3066713.1"/>
    </source>
</evidence>
<reference evidence="1 2" key="1">
    <citation type="submission" date="2020-08" db="EMBL/GenBank/DDBJ databases">
        <title>Genomic Encyclopedia of Type Strains, Phase III (KMG-III): the genomes of soil and plant-associated and newly described type strains.</title>
        <authorList>
            <person name="Whitman W."/>
        </authorList>
    </citation>
    <scope>NUCLEOTIDE SEQUENCE [LARGE SCALE GENOMIC DNA]</scope>
    <source>
        <strain evidence="1 2">CECT 8803</strain>
    </source>
</reference>
<accession>A0A839T0N9</accession>
<evidence type="ECO:0000313" key="2">
    <source>
        <dbReference type="Proteomes" id="UP000581135"/>
    </source>
</evidence>
<comment type="caution">
    <text evidence="1">The sequence shown here is derived from an EMBL/GenBank/DDBJ whole genome shotgun (WGS) entry which is preliminary data.</text>
</comment>
<sequence length="245" mass="27132">MPWKLPELDADLLALAKGYPYEAPTESYLYRDGRTFPISQADFVGRTPVIGHGSNRAPSQLRRKYGNLSGRQSEIPVTLAWLHGYDIVYSAHVTRYGAIASTLCPAPGCRVVVAINWLDSEQLAFMHRTEGFYSYGSLRGVDLRQFDGQGPALSEAFVYRGDHGCLLKDGAPVGLAASWGENRPHRKMSQAEALALVHARHGFVDDLDGHILATIRDEQARLKILEALGAEALHQDWPHFHLTSL</sequence>
<dbReference type="Gene3D" id="3.10.490.10">
    <property type="entry name" value="Gamma-glutamyl cyclotransferase-like"/>
    <property type="match status" value="1"/>
</dbReference>
<dbReference type="RefSeq" id="WP_183417542.1">
    <property type="nucleotide sequence ID" value="NZ_JACHXA010000010.1"/>
</dbReference>
<dbReference type="Proteomes" id="UP000581135">
    <property type="component" value="Unassembled WGS sequence"/>
</dbReference>
<keyword evidence="2" id="KW-1185">Reference proteome</keyword>
<protein>
    <submittedName>
        <fullName evidence="1">Uncharacterized protein</fullName>
    </submittedName>
</protein>